<gene>
    <name evidence="7" type="ORF">SMN809_LOCUS10228</name>
</gene>
<dbReference type="InterPro" id="IPR032691">
    <property type="entry name" value="Mon2/Sec7/BIG1-like_HUS"/>
</dbReference>
<dbReference type="InterPro" id="IPR000904">
    <property type="entry name" value="Sec7_dom"/>
</dbReference>
<evidence type="ECO:0000256" key="1">
    <source>
        <dbReference type="ARBA" id="ARBA00004370"/>
    </source>
</evidence>
<evidence type="ECO:0000256" key="5">
    <source>
        <dbReference type="SAM" id="MobiDB-lite"/>
    </source>
</evidence>
<accession>A0A8S2MWM4</accession>
<dbReference type="InterPro" id="IPR032629">
    <property type="entry name" value="DCB_dom"/>
</dbReference>
<dbReference type="GO" id="GO:0015031">
    <property type="term" value="P:protein transport"/>
    <property type="evidence" value="ECO:0007669"/>
    <property type="project" value="UniProtKB-KW"/>
</dbReference>
<dbReference type="SUPFAM" id="SSF48371">
    <property type="entry name" value="ARM repeat"/>
    <property type="match status" value="1"/>
</dbReference>
<dbReference type="GO" id="GO:0005085">
    <property type="term" value="F:guanyl-nucleotide exchange factor activity"/>
    <property type="evidence" value="ECO:0007669"/>
    <property type="project" value="InterPro"/>
</dbReference>
<evidence type="ECO:0000256" key="3">
    <source>
        <dbReference type="ARBA" id="ARBA00022927"/>
    </source>
</evidence>
<evidence type="ECO:0000256" key="2">
    <source>
        <dbReference type="ARBA" id="ARBA00022448"/>
    </source>
</evidence>
<dbReference type="GO" id="GO:0016020">
    <property type="term" value="C:membrane"/>
    <property type="evidence" value="ECO:0007669"/>
    <property type="project" value="UniProtKB-SubCell"/>
</dbReference>
<comment type="caution">
    <text evidence="7">The sequence shown here is derived from an EMBL/GenBank/DDBJ whole genome shotgun (WGS) entry which is preliminary data.</text>
</comment>
<feature type="compositionally biased region" description="Polar residues" evidence="5">
    <location>
        <begin position="590"/>
        <end position="601"/>
    </location>
</feature>
<evidence type="ECO:0000259" key="6">
    <source>
        <dbReference type="PROSITE" id="PS50190"/>
    </source>
</evidence>
<dbReference type="Proteomes" id="UP000676336">
    <property type="component" value="Unassembled WGS sequence"/>
</dbReference>
<evidence type="ECO:0000313" key="8">
    <source>
        <dbReference type="Proteomes" id="UP000676336"/>
    </source>
</evidence>
<sequence length="1184" mass="134375">MPEKKAKDEHIVYIDSKDMFLKRALEKLLNEKDIKKSQHQQLKRACETALASITNDIQTSQINESSILPSTDQQSLNAEKYFLPFELACASNHPRMVDTALDCLQKLLLHGHLIGSATDPIDPSKLLIDRIVSTICMCFRGVQTEEQALLTIMTSQVIEIHQRSVLQIIKTCFNIYLTSRSKINEATAQGSLSQMLNGIFSKMEQKMALLTERRKQYQEESTTSTNIKNENVPTVVKEILDELVEQICYDEATQGNENDCLSTNEIIEDTQSTPDEFHNTISRNTIDSQSTGDPSFIKNTTSNSLSDDELSTDNCFKNAYYVFRALCKLSDRDIKDKTNTDPKTNLDLKSRIFSLRLILQILQTSGPIFRSSEDFLYVIKTYLCVSLSRNGVSSIAELFEMALFNFVELIDKFKSYLKIQIEKTFASGANDVSVRCSVEVMLEIGVKGNGIVELGQNEGDSCVLFREIFLTILETSTSSFRHKWLVIQTLAKISADAQIIVDLFINYDCSLRSANIFERLVIVLSRAAQGRQAEELGCSSTEEHNLRMKGLECLVSILRCMVEWSKDLYVNPHLQSNLGPDSKPLHDNGYDQNSGRSSSGYFANGIRRTDSSGSINSSHSNGGLSSEPSKNVLDFEIVRQRKELLEKGIDLFNQNPKKGLGYLCEKNLLNNEPESIAQFLHSYQDVLDKTLIDITSDKQRELLFYTQMKDVECMARDLMSNAGSSTEEFATAKHLEHVRPMFQKAWSPCLAAFSVGLQDSDHIDLAHLCLTGINYSIRIACIFHMKLERNAFIQALSRFTLLMTTSQVMEIKPKNVECLKTLILIAQTDGNYLEEAWYDILKCISQLELAQLFGINANKGKLSVSNHHSYPNLQTNNSYTFSSPFDNLFYSEKGQLSKRMQTIQDQIHETSSQNIVVSVDRVFSGSARLDGDAIVAFVRSLCHVSMDELHYNPPRMFSLLKLVEISYYNMGRIRLQWSRIWEFVGDHFNKVACNPLQDVAFFAVDSLRQLTMKFLEKGEFPNFRFQKEFLKPFEVIMKKNSSSTIRDMVVRCVTHFVDSQAKNIRSGWKNIFSVFQMAAADTDPQIVELAFQTCSHIVGVVFERQFASVLDSFQDAVKCLSEFACNASFPDTSMEAIRLIRQCAKYAAEKPQFFRDHAAEDLINVPEEDRVWVKGWFPVLFELS</sequence>
<dbReference type="GO" id="GO:0032012">
    <property type="term" value="P:regulation of ARF protein signal transduction"/>
    <property type="evidence" value="ECO:0007669"/>
    <property type="project" value="InterPro"/>
</dbReference>
<keyword evidence="4" id="KW-0472">Membrane</keyword>
<evidence type="ECO:0000313" key="7">
    <source>
        <dbReference type="EMBL" id="CAF3969149.1"/>
    </source>
</evidence>
<proteinExistence type="predicted"/>
<keyword evidence="2" id="KW-0813">Transport</keyword>
<dbReference type="Gene3D" id="1.10.220.20">
    <property type="match status" value="1"/>
</dbReference>
<dbReference type="PROSITE" id="PS50190">
    <property type="entry name" value="SEC7"/>
    <property type="match status" value="1"/>
</dbReference>
<organism evidence="7 8">
    <name type="scientific">Rotaria magnacalcarata</name>
    <dbReference type="NCBI Taxonomy" id="392030"/>
    <lineage>
        <taxon>Eukaryota</taxon>
        <taxon>Metazoa</taxon>
        <taxon>Spiralia</taxon>
        <taxon>Gnathifera</taxon>
        <taxon>Rotifera</taxon>
        <taxon>Eurotatoria</taxon>
        <taxon>Bdelloidea</taxon>
        <taxon>Philodinida</taxon>
        <taxon>Philodinidae</taxon>
        <taxon>Rotaria</taxon>
    </lineage>
</organism>
<comment type="subcellular location">
    <subcellularLocation>
        <location evidence="1">Membrane</location>
    </subcellularLocation>
</comment>
<dbReference type="SUPFAM" id="SSF48425">
    <property type="entry name" value="Sec7 domain"/>
    <property type="match status" value="1"/>
</dbReference>
<dbReference type="InterPro" id="IPR016024">
    <property type="entry name" value="ARM-type_fold"/>
</dbReference>
<dbReference type="EMBL" id="CAJOBI010003450">
    <property type="protein sequence ID" value="CAF3969149.1"/>
    <property type="molecule type" value="Genomic_DNA"/>
</dbReference>
<dbReference type="PANTHER" id="PTHR10663:SF375">
    <property type="entry name" value="LD29171P"/>
    <property type="match status" value="1"/>
</dbReference>
<dbReference type="Pfam" id="PF09324">
    <property type="entry name" value="Sec7-like_HDS"/>
    <property type="match status" value="1"/>
</dbReference>
<dbReference type="InterPro" id="IPR035999">
    <property type="entry name" value="Sec7_dom_sf"/>
</dbReference>
<dbReference type="Pfam" id="PF01369">
    <property type="entry name" value="Sec7"/>
    <property type="match status" value="1"/>
</dbReference>
<reference evidence="7" key="1">
    <citation type="submission" date="2021-02" db="EMBL/GenBank/DDBJ databases">
        <authorList>
            <person name="Nowell W R."/>
        </authorList>
    </citation>
    <scope>NUCLEOTIDE SEQUENCE</scope>
</reference>
<feature type="compositionally biased region" description="Polar residues" evidence="5">
    <location>
        <begin position="283"/>
        <end position="305"/>
    </location>
</feature>
<dbReference type="Pfam" id="PF16213">
    <property type="entry name" value="DCB"/>
    <property type="match status" value="1"/>
</dbReference>
<evidence type="ECO:0000256" key="4">
    <source>
        <dbReference type="ARBA" id="ARBA00023136"/>
    </source>
</evidence>
<keyword evidence="3" id="KW-0653">Protein transport</keyword>
<feature type="domain" description="SEC7" evidence="6">
    <location>
        <begin position="634"/>
        <end position="843"/>
    </location>
</feature>
<dbReference type="AlphaFoldDB" id="A0A8S2MWM4"/>
<name>A0A8S2MWM4_9BILA</name>
<feature type="non-terminal residue" evidence="7">
    <location>
        <position position="1"/>
    </location>
</feature>
<dbReference type="Pfam" id="PF12783">
    <property type="entry name" value="Sec7-like_HUS"/>
    <property type="match status" value="2"/>
</dbReference>
<feature type="region of interest" description="Disordered" evidence="5">
    <location>
        <begin position="283"/>
        <end position="306"/>
    </location>
</feature>
<protein>
    <recommendedName>
        <fullName evidence="6">SEC7 domain-containing protein</fullName>
    </recommendedName>
</protein>
<dbReference type="InterPro" id="IPR015403">
    <property type="entry name" value="Mon2/Sec7/BIG1-like_HDS"/>
</dbReference>
<feature type="region of interest" description="Disordered" evidence="5">
    <location>
        <begin position="580"/>
        <end position="603"/>
    </location>
</feature>
<dbReference type="PANTHER" id="PTHR10663">
    <property type="entry name" value="GUANYL-NUCLEOTIDE EXCHANGE FACTOR"/>
    <property type="match status" value="1"/>
</dbReference>